<dbReference type="EMBL" id="SGJD01002232">
    <property type="protein sequence ID" value="KAB0396204.1"/>
    <property type="molecule type" value="Genomic_DNA"/>
</dbReference>
<dbReference type="Proteomes" id="UP000437017">
    <property type="component" value="Unassembled WGS sequence"/>
</dbReference>
<dbReference type="GO" id="GO:0044754">
    <property type="term" value="C:autolysosome"/>
    <property type="evidence" value="ECO:0007669"/>
    <property type="project" value="UniProtKB-SubCell"/>
</dbReference>
<evidence type="ECO:0000256" key="4">
    <source>
        <dbReference type="ARBA" id="ARBA00047045"/>
    </source>
</evidence>
<dbReference type="GO" id="GO:0008199">
    <property type="term" value="F:ferric iron binding"/>
    <property type="evidence" value="ECO:0007669"/>
    <property type="project" value="InterPro"/>
</dbReference>
<comment type="subunit">
    <text evidence="4">Oligomer of 24 subunits. There are two types of subunits: L (light) chain and H (heavy) chain. The major chain can be light or heavy, depending on the species and tissue type. The functional molecule forms a roughly spherical shell with a diameter of 12 nm and contains a central cavity into which the insoluble mineral iron core is deposited. Interacts with NCOA4.</text>
</comment>
<dbReference type="InterPro" id="IPR001519">
    <property type="entry name" value="Ferritin"/>
</dbReference>
<dbReference type="PANTHER" id="PTHR11431">
    <property type="entry name" value="FERRITIN"/>
    <property type="match status" value="1"/>
</dbReference>
<comment type="function">
    <text evidence="3">Stores iron in a soluble, non-toxic, readily available form. Important for iron homeostasis. Iron is taken up in the ferrous form and deposited as ferric hydroxides after oxidation. Also plays a role in delivery of iron to cells. Mediates iron uptake in capsule cells of the developing kidney. Delivery to lysosomes by the cargo receptor NCOA4 for autophagic degradation and release or iron.</text>
</comment>
<gene>
    <name evidence="5" type="ORF">E2I00_017329</name>
</gene>
<sequence>MDVFYTREECEFGEEIRQNYPTAAETAVNPLADTHLRASYTSLSLSFYFDCDSVALEGMGHFFRELAKENPVNRKQLMIIERRQPCSDRKQQVLADGFIKAPDALCP</sequence>
<dbReference type="InterPro" id="IPR012347">
    <property type="entry name" value="Ferritin-like"/>
</dbReference>
<comment type="caution">
    <text evidence="5">The sequence shown here is derived from an EMBL/GenBank/DDBJ whole genome shotgun (WGS) entry which is preliminary data.</text>
</comment>
<reference evidence="5 6" key="1">
    <citation type="journal article" date="2019" name="PLoS ONE">
        <title>Genomic analyses reveal an absence of contemporary introgressive admixture between fin whales and blue whales, despite known hybrids.</title>
        <authorList>
            <person name="Westbury M.V."/>
            <person name="Petersen B."/>
            <person name="Lorenzen E.D."/>
        </authorList>
    </citation>
    <scope>NUCLEOTIDE SEQUENCE [LARGE SCALE GENOMIC DNA]</scope>
    <source>
        <strain evidence="5">FinWhale-01</strain>
    </source>
</reference>
<dbReference type="SUPFAM" id="SSF47240">
    <property type="entry name" value="Ferritin-like"/>
    <property type="match status" value="1"/>
</dbReference>
<dbReference type="GO" id="GO:0006826">
    <property type="term" value="P:iron ion transport"/>
    <property type="evidence" value="ECO:0007669"/>
    <property type="project" value="InterPro"/>
</dbReference>
<evidence type="ECO:0000256" key="3">
    <source>
        <dbReference type="ARBA" id="ARBA00045578"/>
    </source>
</evidence>
<evidence type="ECO:0000313" key="6">
    <source>
        <dbReference type="Proteomes" id="UP000437017"/>
    </source>
</evidence>
<dbReference type="InterPro" id="IPR009078">
    <property type="entry name" value="Ferritin-like_SF"/>
</dbReference>
<evidence type="ECO:0000256" key="1">
    <source>
        <dbReference type="ARBA" id="ARBA00040044"/>
    </source>
</evidence>
<dbReference type="Gene3D" id="1.20.1260.10">
    <property type="match status" value="1"/>
</dbReference>
<proteinExistence type="predicted"/>
<comment type="subcellular location">
    <subcellularLocation>
        <location evidence="2">Autolysosome</location>
    </subcellularLocation>
</comment>
<evidence type="ECO:0000256" key="2">
    <source>
        <dbReference type="ARBA" id="ARBA00044942"/>
    </source>
</evidence>
<accession>A0A643C7V9</accession>
<name>A0A643C7V9_BALPH</name>
<dbReference type="PANTHER" id="PTHR11431:SF47">
    <property type="entry name" value="FERRITIN LIGHT CHAIN"/>
    <property type="match status" value="1"/>
</dbReference>
<keyword evidence="6" id="KW-1185">Reference proteome</keyword>
<dbReference type="GO" id="GO:0008198">
    <property type="term" value="F:ferrous iron binding"/>
    <property type="evidence" value="ECO:0007669"/>
    <property type="project" value="TreeGrafter"/>
</dbReference>
<evidence type="ECO:0000313" key="5">
    <source>
        <dbReference type="EMBL" id="KAB0396204.1"/>
    </source>
</evidence>
<protein>
    <recommendedName>
        <fullName evidence="1">Ferritin light chain</fullName>
    </recommendedName>
</protein>
<dbReference type="AlphaFoldDB" id="A0A643C7V9"/>
<dbReference type="GO" id="GO:0006879">
    <property type="term" value="P:intracellular iron ion homeostasis"/>
    <property type="evidence" value="ECO:0007669"/>
    <property type="project" value="InterPro"/>
</dbReference>
<organism evidence="5 6">
    <name type="scientific">Balaenoptera physalus</name>
    <name type="common">Fin whale</name>
    <name type="synonym">Balaena physalus</name>
    <dbReference type="NCBI Taxonomy" id="9770"/>
    <lineage>
        <taxon>Eukaryota</taxon>
        <taxon>Metazoa</taxon>
        <taxon>Chordata</taxon>
        <taxon>Craniata</taxon>
        <taxon>Vertebrata</taxon>
        <taxon>Euteleostomi</taxon>
        <taxon>Mammalia</taxon>
        <taxon>Eutheria</taxon>
        <taxon>Laurasiatheria</taxon>
        <taxon>Artiodactyla</taxon>
        <taxon>Whippomorpha</taxon>
        <taxon>Cetacea</taxon>
        <taxon>Mysticeti</taxon>
        <taxon>Balaenopteridae</taxon>
        <taxon>Balaenoptera</taxon>
    </lineage>
</organism>